<dbReference type="Proteomes" id="UP000187609">
    <property type="component" value="Unassembled WGS sequence"/>
</dbReference>
<proteinExistence type="predicted"/>
<dbReference type="AlphaFoldDB" id="A0A1J6I7Z5"/>
<gene>
    <name evidence="1" type="ORF">A4A49_10210</name>
</gene>
<protein>
    <submittedName>
        <fullName evidence="1">Uncharacterized protein</fullName>
    </submittedName>
</protein>
<dbReference type="EMBL" id="MJEQ01037189">
    <property type="protein sequence ID" value="OIT00626.1"/>
    <property type="molecule type" value="Genomic_DNA"/>
</dbReference>
<reference evidence="1" key="1">
    <citation type="submission" date="2016-11" db="EMBL/GenBank/DDBJ databases">
        <title>The genome of Nicotiana attenuata.</title>
        <authorList>
            <person name="Xu S."/>
            <person name="Brockmoeller T."/>
            <person name="Gaquerel E."/>
            <person name="Navarro A."/>
            <person name="Kuhl H."/>
            <person name="Gase K."/>
            <person name="Ling Z."/>
            <person name="Zhou W."/>
            <person name="Kreitzer C."/>
            <person name="Stanke M."/>
            <person name="Tang H."/>
            <person name="Lyons E."/>
            <person name="Pandey P."/>
            <person name="Pandey S.P."/>
            <person name="Timmermann B."/>
            <person name="Baldwin I.T."/>
        </authorList>
    </citation>
    <scope>NUCLEOTIDE SEQUENCE [LARGE SCALE GENOMIC DNA]</scope>
    <source>
        <strain evidence="1">UT</strain>
    </source>
</reference>
<comment type="caution">
    <text evidence="1">The sequence shown here is derived from an EMBL/GenBank/DDBJ whole genome shotgun (WGS) entry which is preliminary data.</text>
</comment>
<name>A0A1J6I7Z5_NICAT</name>
<accession>A0A1J6I7Z5</accession>
<evidence type="ECO:0000313" key="2">
    <source>
        <dbReference type="Proteomes" id="UP000187609"/>
    </source>
</evidence>
<sequence>MRKEFTALRPNSCKHRKEEEFSANLVKPIPPRKLLEKPDKKLKTPFSRSLKISRLQCKHQKKTKRQRAHKYATATFEIPYIILYYSHHVLYNKQNQAGVTSRKRRNCVASTPKEKEHLYVISSVVSSMNISI</sequence>
<evidence type="ECO:0000313" key="1">
    <source>
        <dbReference type="EMBL" id="OIT00626.1"/>
    </source>
</evidence>
<keyword evidence="2" id="KW-1185">Reference proteome</keyword>
<organism evidence="1 2">
    <name type="scientific">Nicotiana attenuata</name>
    <name type="common">Coyote tobacco</name>
    <dbReference type="NCBI Taxonomy" id="49451"/>
    <lineage>
        <taxon>Eukaryota</taxon>
        <taxon>Viridiplantae</taxon>
        <taxon>Streptophyta</taxon>
        <taxon>Embryophyta</taxon>
        <taxon>Tracheophyta</taxon>
        <taxon>Spermatophyta</taxon>
        <taxon>Magnoliopsida</taxon>
        <taxon>eudicotyledons</taxon>
        <taxon>Gunneridae</taxon>
        <taxon>Pentapetalae</taxon>
        <taxon>asterids</taxon>
        <taxon>lamiids</taxon>
        <taxon>Solanales</taxon>
        <taxon>Solanaceae</taxon>
        <taxon>Nicotianoideae</taxon>
        <taxon>Nicotianeae</taxon>
        <taxon>Nicotiana</taxon>
    </lineage>
</organism>
<dbReference type="Gramene" id="OIT00626">
    <property type="protein sequence ID" value="OIT00626"/>
    <property type="gene ID" value="A4A49_10210"/>
</dbReference>